<dbReference type="EMBL" id="ABLTIR010000016">
    <property type="protein sequence ID" value="EKZ1926223.1"/>
    <property type="molecule type" value="Genomic_DNA"/>
</dbReference>
<accession>A0AAI9CJ61</accession>
<comment type="caution">
    <text evidence="1">The sequence shown here is derived from an EMBL/GenBank/DDBJ whole genome shotgun (WGS) entry which is preliminary data.</text>
</comment>
<reference evidence="1" key="1">
    <citation type="submission" date="2023-08" db="EMBL/GenBank/DDBJ databases">
        <authorList>
            <consortium name="Clinical and Environmental Microbiology Branch: Whole genome sequencing antimicrobial resistance pathogens in the healthcare setting"/>
        </authorList>
    </citation>
    <scope>NUCLEOTIDE SEQUENCE</scope>
    <source>
        <strain evidence="1">2023CJ-00293</strain>
    </source>
</reference>
<name>A0AAI9CJ61_STEMA</name>
<dbReference type="RefSeq" id="WP_049450622.1">
    <property type="nucleotide sequence ID" value="NZ_CP182416.1"/>
</dbReference>
<dbReference type="Proteomes" id="UP001225498">
    <property type="component" value="Unassembled WGS sequence"/>
</dbReference>
<protein>
    <submittedName>
        <fullName evidence="1">Uncharacterized protein</fullName>
    </submittedName>
</protein>
<dbReference type="AlphaFoldDB" id="A0AAI9CJ61"/>
<proteinExistence type="predicted"/>
<evidence type="ECO:0000313" key="1">
    <source>
        <dbReference type="EMBL" id="EKZ1926223.1"/>
    </source>
</evidence>
<gene>
    <name evidence="1" type="ORF">REH87_001212</name>
</gene>
<sequence length="246" mass="26673">MTTNVLDFKAKRITSDSRWSLTINHYLCFIDDSGFDKISNRPTAAMICAGDAILIDAWKQWFGSSDPDIDLPSTIRYDRNGKMAGVCISIVDKPSFTVDCKAGTYHPLDDLASFCGSGGAAALSCYAANGCSTRCIESASLVDFQTGGSVKFVEIETELNNLAPATTTYEDLKESLLKRGKIMNLLTGAITLVQPIDEGILRDALSAGTVSLTAPTGMVPREWTEEEKQAARAARRRIIEREQASA</sequence>
<evidence type="ECO:0000313" key="2">
    <source>
        <dbReference type="Proteomes" id="UP001225498"/>
    </source>
</evidence>
<organism evidence="1 2">
    <name type="scientific">Stenotrophomonas maltophilia</name>
    <name type="common">Pseudomonas maltophilia</name>
    <name type="synonym">Xanthomonas maltophilia</name>
    <dbReference type="NCBI Taxonomy" id="40324"/>
    <lineage>
        <taxon>Bacteria</taxon>
        <taxon>Pseudomonadati</taxon>
        <taxon>Pseudomonadota</taxon>
        <taxon>Gammaproteobacteria</taxon>
        <taxon>Lysobacterales</taxon>
        <taxon>Lysobacteraceae</taxon>
        <taxon>Stenotrophomonas</taxon>
        <taxon>Stenotrophomonas maltophilia group</taxon>
    </lineage>
</organism>